<accession>A0AAQ4DDT2</accession>
<evidence type="ECO:0000313" key="4">
    <source>
        <dbReference type="EMBL" id="KAK8760622.1"/>
    </source>
</evidence>
<keyword evidence="5" id="KW-1185">Reference proteome</keyword>
<feature type="domain" description="BMP and activin membrane-bound inhibitor C-terminal" evidence="3">
    <location>
        <begin position="118"/>
        <end position="154"/>
    </location>
</feature>
<dbReference type="InterPro" id="IPR045806">
    <property type="entry name" value="BAMBI_C"/>
</dbReference>
<dbReference type="InterPro" id="IPR045807">
    <property type="entry name" value="BAMBI_N"/>
</dbReference>
<keyword evidence="1" id="KW-0472">Membrane</keyword>
<comment type="caution">
    <text evidence="4">The sequence shown here is derived from an EMBL/GenBank/DDBJ whole genome shotgun (WGS) entry which is preliminary data.</text>
</comment>
<gene>
    <name evidence="4" type="ORF">V5799_028111</name>
</gene>
<evidence type="ECO:0008006" key="6">
    <source>
        <dbReference type="Google" id="ProtNLM"/>
    </source>
</evidence>
<dbReference type="Pfam" id="PF06211">
    <property type="entry name" value="BAMBI"/>
    <property type="match status" value="1"/>
</dbReference>
<feature type="non-terminal residue" evidence="4">
    <location>
        <position position="1"/>
    </location>
</feature>
<feature type="transmembrane region" description="Helical" evidence="1">
    <location>
        <begin position="122"/>
        <end position="147"/>
    </location>
</feature>
<evidence type="ECO:0000313" key="5">
    <source>
        <dbReference type="Proteomes" id="UP001321473"/>
    </source>
</evidence>
<name>A0AAQ4DDT2_AMBAM</name>
<organism evidence="4 5">
    <name type="scientific">Amblyomma americanum</name>
    <name type="common">Lone star tick</name>
    <dbReference type="NCBI Taxonomy" id="6943"/>
    <lineage>
        <taxon>Eukaryota</taxon>
        <taxon>Metazoa</taxon>
        <taxon>Ecdysozoa</taxon>
        <taxon>Arthropoda</taxon>
        <taxon>Chelicerata</taxon>
        <taxon>Arachnida</taxon>
        <taxon>Acari</taxon>
        <taxon>Parasitiformes</taxon>
        <taxon>Ixodida</taxon>
        <taxon>Ixodoidea</taxon>
        <taxon>Ixodidae</taxon>
        <taxon>Amblyomminae</taxon>
        <taxon>Amblyomma</taxon>
    </lineage>
</organism>
<evidence type="ECO:0000259" key="3">
    <source>
        <dbReference type="Pfam" id="PF19337"/>
    </source>
</evidence>
<proteinExistence type="predicted"/>
<dbReference type="AlphaFoldDB" id="A0AAQ4DDT2"/>
<reference evidence="4 5" key="1">
    <citation type="journal article" date="2023" name="Arcadia Sci">
        <title>De novo assembly of a long-read Amblyomma americanum tick genome.</title>
        <authorList>
            <person name="Chou S."/>
            <person name="Poskanzer K.E."/>
            <person name="Rollins M."/>
            <person name="Thuy-Boun P.S."/>
        </authorList>
    </citation>
    <scope>NUCLEOTIDE SEQUENCE [LARGE SCALE GENOMIC DNA]</scope>
    <source>
        <strain evidence="4">F_SG_1</strain>
        <tissue evidence="4">Salivary glands</tissue>
    </source>
</reference>
<evidence type="ECO:0000259" key="2">
    <source>
        <dbReference type="Pfam" id="PF06211"/>
    </source>
</evidence>
<keyword evidence="1" id="KW-1133">Transmembrane helix</keyword>
<dbReference type="Pfam" id="PF19337">
    <property type="entry name" value="BAMBI_C"/>
    <property type="match status" value="1"/>
</dbReference>
<evidence type="ECO:0000256" key="1">
    <source>
        <dbReference type="SAM" id="Phobius"/>
    </source>
</evidence>
<feature type="domain" description="BMP and activin membrane-bound inhibitor N-terminal" evidence="2">
    <location>
        <begin position="1"/>
        <end position="96"/>
    </location>
</feature>
<protein>
    <recommendedName>
        <fullName evidence="6">BMP and activin membrane-bound inhibitor</fullName>
    </recommendedName>
</protein>
<dbReference type="Proteomes" id="UP001321473">
    <property type="component" value="Unassembled WGS sequence"/>
</dbReference>
<dbReference type="CDD" id="cd23576">
    <property type="entry name" value="TFP_LU_ECD_BAMBI"/>
    <property type="match status" value="1"/>
</dbReference>
<dbReference type="EMBL" id="JARKHS020032131">
    <property type="protein sequence ID" value="KAK8760622.1"/>
    <property type="molecule type" value="Genomic_DNA"/>
</dbReference>
<keyword evidence="1" id="KW-0812">Transmembrane</keyword>
<sequence>DIRCHCNLAPCVSTGYMCKSELGLCFSESGVQMTSSLNAASTTAPRHGCVDLLADVSGDANYGCQAPAEGAPPSPLLEAPLLEGRQCCSEDMCNFQRDFPEPGASESRTRGGDQQGSLTRLVWFRAAVIAVPIAGGSVLVLLVLLAARLLRKDSELPSTAATFHEALHKGRHRSVLRVCLRGCFGSSGDAATDKGVVLV</sequence>